<comment type="caution">
    <text evidence="1">The sequence shown here is derived from an EMBL/GenBank/DDBJ whole genome shotgun (WGS) entry which is preliminary data.</text>
</comment>
<name>A0A507E986_9FUNG</name>
<sequence length="24" mass="2781">MSRIYADYAEAWATGFQDPACDWI</sequence>
<evidence type="ECO:0000313" key="2">
    <source>
        <dbReference type="Proteomes" id="UP000318582"/>
    </source>
</evidence>
<accession>A0A507E986</accession>
<dbReference type="Proteomes" id="UP000318582">
    <property type="component" value="Unassembled WGS sequence"/>
</dbReference>
<dbReference type="AlphaFoldDB" id="A0A507E986"/>
<proteinExistence type="predicted"/>
<protein>
    <submittedName>
        <fullName evidence="1">Uncharacterized protein</fullName>
    </submittedName>
</protein>
<reference evidence="1 2" key="1">
    <citation type="journal article" date="2019" name="Sci. Rep.">
        <title>Comparative genomics of chytrid fungi reveal insights into the obligate biotrophic and pathogenic lifestyle of Synchytrium endobioticum.</title>
        <authorList>
            <person name="van de Vossenberg B.T.L.H."/>
            <person name="Warris S."/>
            <person name="Nguyen H.D.T."/>
            <person name="van Gent-Pelzer M.P.E."/>
            <person name="Joly D.L."/>
            <person name="van de Geest H.C."/>
            <person name="Bonants P.J.M."/>
            <person name="Smith D.S."/>
            <person name="Levesque C.A."/>
            <person name="van der Lee T.A.J."/>
        </authorList>
    </citation>
    <scope>NUCLEOTIDE SEQUENCE [LARGE SCALE GENOMIC DNA]</scope>
    <source>
        <strain evidence="1 2">CBS 809.83</strain>
    </source>
</reference>
<gene>
    <name evidence="1" type="ORF">PhCBS80983_g01846</name>
</gene>
<organism evidence="1 2">
    <name type="scientific">Powellomyces hirtus</name>
    <dbReference type="NCBI Taxonomy" id="109895"/>
    <lineage>
        <taxon>Eukaryota</taxon>
        <taxon>Fungi</taxon>
        <taxon>Fungi incertae sedis</taxon>
        <taxon>Chytridiomycota</taxon>
        <taxon>Chytridiomycota incertae sedis</taxon>
        <taxon>Chytridiomycetes</taxon>
        <taxon>Spizellomycetales</taxon>
        <taxon>Powellomycetaceae</taxon>
        <taxon>Powellomyces</taxon>
    </lineage>
</organism>
<evidence type="ECO:0000313" key="1">
    <source>
        <dbReference type="EMBL" id="TPX60301.1"/>
    </source>
</evidence>
<keyword evidence="2" id="KW-1185">Reference proteome</keyword>
<dbReference type="EMBL" id="QEAQ01000016">
    <property type="protein sequence ID" value="TPX60301.1"/>
    <property type="molecule type" value="Genomic_DNA"/>
</dbReference>